<dbReference type="Proteomes" id="UP000001880">
    <property type="component" value="Chromosome"/>
</dbReference>
<dbReference type="EMBL" id="CP001804">
    <property type="protein sequence ID" value="ACY16079.1"/>
    <property type="molecule type" value="Genomic_DNA"/>
</dbReference>
<gene>
    <name evidence="2" type="ordered locus">Hoch_3577</name>
</gene>
<evidence type="ECO:0000313" key="3">
    <source>
        <dbReference type="Proteomes" id="UP000001880"/>
    </source>
</evidence>
<keyword evidence="1" id="KW-0732">Signal</keyword>
<dbReference type="RefSeq" id="WP_012828678.1">
    <property type="nucleotide sequence ID" value="NC_013440.1"/>
</dbReference>
<organism evidence="2 3">
    <name type="scientific">Haliangium ochraceum (strain DSM 14365 / JCM 11303 / SMP-2)</name>
    <dbReference type="NCBI Taxonomy" id="502025"/>
    <lineage>
        <taxon>Bacteria</taxon>
        <taxon>Pseudomonadati</taxon>
        <taxon>Myxococcota</taxon>
        <taxon>Polyangia</taxon>
        <taxon>Haliangiales</taxon>
        <taxon>Kofleriaceae</taxon>
        <taxon>Haliangium</taxon>
    </lineage>
</organism>
<dbReference type="eggNOG" id="ENOG50319EH">
    <property type="taxonomic scope" value="Bacteria"/>
</dbReference>
<dbReference type="KEGG" id="hoh:Hoch_3577"/>
<dbReference type="PROSITE" id="PS51318">
    <property type="entry name" value="TAT"/>
    <property type="match status" value="1"/>
</dbReference>
<feature type="signal peptide" evidence="1">
    <location>
        <begin position="1"/>
        <end position="22"/>
    </location>
</feature>
<dbReference type="InterPro" id="IPR006311">
    <property type="entry name" value="TAT_signal"/>
</dbReference>
<dbReference type="AlphaFoldDB" id="D0LX37"/>
<sequence length="585" mass="64158">MDTRSRLRRALIATVCAAAAGAGTWGAPLALPTAAAYEFEVRARTFGQGYSLRSFRLLGPSLQLSRRRITQTLSLDLFDIGDLRGPRLGRALYERPYAGGPHVYFSMYLRLDHDDGDWATGSQSYAGQRFDAVDLVPELEDDLLALDILYGYLAADGLLDGRLDLSAGRHMMIGGFDAWSFDGARARVHALRGPAELALELFGGLRVREASLLASATTEPDGTGGAACAEYVEGPVPGSGAWRPIDRSQRGARGFANDYDLCPQREARMPTFGAAVQGRFEAGEGAALWGRAEYRRALSQRPELIGAVDRFPEPDLGYYPNEDGQTPLWGVNEERVSASLSAVFDFAAPGAGEPARGQVVPQLGVVHELALGRTSDAHAGVRVRYGSHAIEPEVYYRAPIFDADSIFNVFATEPYTDLRLTYELQPERWPARGYVRGWARRYRPADDDEREAASGEYDDWAGGAQLGLGYRPRSEIETRLDLFHEDGYGGRRSGGFGGLGWQLARNTGVRGRVGLVSLDERTPDARTNEVFTLRDVHLALQAGASHRINAGVLVHVLLEHDLSRYDRDQVRLMALLDLAFLPELP</sequence>
<reference evidence="2 3" key="1">
    <citation type="journal article" date="2010" name="Stand. Genomic Sci.">
        <title>Complete genome sequence of Haliangium ochraceum type strain (SMP-2).</title>
        <authorList>
            <consortium name="US DOE Joint Genome Institute (JGI-PGF)"/>
            <person name="Ivanova N."/>
            <person name="Daum C."/>
            <person name="Lang E."/>
            <person name="Abt B."/>
            <person name="Kopitz M."/>
            <person name="Saunders E."/>
            <person name="Lapidus A."/>
            <person name="Lucas S."/>
            <person name="Glavina Del Rio T."/>
            <person name="Nolan M."/>
            <person name="Tice H."/>
            <person name="Copeland A."/>
            <person name="Cheng J.F."/>
            <person name="Chen F."/>
            <person name="Bruce D."/>
            <person name="Goodwin L."/>
            <person name="Pitluck S."/>
            <person name="Mavromatis K."/>
            <person name="Pati A."/>
            <person name="Mikhailova N."/>
            <person name="Chen A."/>
            <person name="Palaniappan K."/>
            <person name="Land M."/>
            <person name="Hauser L."/>
            <person name="Chang Y.J."/>
            <person name="Jeffries C.D."/>
            <person name="Detter J.C."/>
            <person name="Brettin T."/>
            <person name="Rohde M."/>
            <person name="Goker M."/>
            <person name="Bristow J."/>
            <person name="Markowitz V."/>
            <person name="Eisen J.A."/>
            <person name="Hugenholtz P."/>
            <person name="Kyrpides N.C."/>
            <person name="Klenk H.P."/>
        </authorList>
    </citation>
    <scope>NUCLEOTIDE SEQUENCE [LARGE SCALE GENOMIC DNA]</scope>
    <source>
        <strain evidence="3">DSM 14365 / CIP 107738 / JCM 11303 / AJ 13395 / SMP-2</strain>
    </source>
</reference>
<dbReference type="HOGENOM" id="CLU_507048_0_0_7"/>
<dbReference type="STRING" id="502025.Hoch_3577"/>
<evidence type="ECO:0000256" key="1">
    <source>
        <dbReference type="SAM" id="SignalP"/>
    </source>
</evidence>
<feature type="chain" id="PRO_5003011741" evidence="1">
    <location>
        <begin position="23"/>
        <end position="585"/>
    </location>
</feature>
<accession>D0LX37</accession>
<evidence type="ECO:0000313" key="2">
    <source>
        <dbReference type="EMBL" id="ACY16079.1"/>
    </source>
</evidence>
<name>D0LX37_HALO1</name>
<proteinExistence type="predicted"/>
<dbReference type="OrthoDB" id="5485196at2"/>
<keyword evidence="3" id="KW-1185">Reference proteome</keyword>
<protein>
    <submittedName>
        <fullName evidence="2">Uncharacterized protein</fullName>
    </submittedName>
</protein>